<proteinExistence type="predicted"/>
<dbReference type="OrthoDB" id="1470350at2759"/>
<dbReference type="InterPro" id="IPR036396">
    <property type="entry name" value="Cyt_P450_sf"/>
</dbReference>
<dbReference type="GO" id="GO:0004497">
    <property type="term" value="F:monooxygenase activity"/>
    <property type="evidence" value="ECO:0007669"/>
    <property type="project" value="InterPro"/>
</dbReference>
<keyword evidence="3" id="KW-0408">Iron</keyword>
<organism evidence="4 5">
    <name type="scientific">Akanthomyces lecanii RCEF 1005</name>
    <dbReference type="NCBI Taxonomy" id="1081108"/>
    <lineage>
        <taxon>Eukaryota</taxon>
        <taxon>Fungi</taxon>
        <taxon>Dikarya</taxon>
        <taxon>Ascomycota</taxon>
        <taxon>Pezizomycotina</taxon>
        <taxon>Sordariomycetes</taxon>
        <taxon>Hypocreomycetidae</taxon>
        <taxon>Hypocreales</taxon>
        <taxon>Cordycipitaceae</taxon>
        <taxon>Akanthomyces</taxon>
        <taxon>Cordyceps confragosa</taxon>
    </lineage>
</organism>
<evidence type="ECO:0000256" key="2">
    <source>
        <dbReference type="ARBA" id="ARBA00022723"/>
    </source>
</evidence>
<name>A0A167PYG4_CORDF</name>
<evidence type="ECO:0000313" key="5">
    <source>
        <dbReference type="Proteomes" id="UP000076881"/>
    </source>
</evidence>
<keyword evidence="1" id="KW-0349">Heme</keyword>
<protein>
    <submittedName>
        <fullName evidence="4">Cytochrome P450</fullName>
    </submittedName>
</protein>
<dbReference type="STRING" id="1081108.A0A167PYG4"/>
<dbReference type="PANTHER" id="PTHR24305">
    <property type="entry name" value="CYTOCHROME P450"/>
    <property type="match status" value="1"/>
</dbReference>
<dbReference type="PANTHER" id="PTHR24305:SF168">
    <property type="entry name" value="P450, PUTATIVE (EUROFUNG)-RELATED"/>
    <property type="match status" value="1"/>
</dbReference>
<comment type="caution">
    <text evidence="4">The sequence shown here is derived from an EMBL/GenBank/DDBJ whole genome shotgun (WGS) entry which is preliminary data.</text>
</comment>
<dbReference type="InterPro" id="IPR050121">
    <property type="entry name" value="Cytochrome_P450_monoxygenase"/>
</dbReference>
<keyword evidence="5" id="KW-1185">Reference proteome</keyword>
<dbReference type="GO" id="GO:0020037">
    <property type="term" value="F:heme binding"/>
    <property type="evidence" value="ECO:0007669"/>
    <property type="project" value="InterPro"/>
</dbReference>
<keyword evidence="2" id="KW-0479">Metal-binding</keyword>
<reference evidence="4 5" key="1">
    <citation type="journal article" date="2016" name="Genome Biol. Evol.">
        <title>Divergent and convergent evolution of fungal pathogenicity.</title>
        <authorList>
            <person name="Shang Y."/>
            <person name="Xiao G."/>
            <person name="Zheng P."/>
            <person name="Cen K."/>
            <person name="Zhan S."/>
            <person name="Wang C."/>
        </authorList>
    </citation>
    <scope>NUCLEOTIDE SEQUENCE [LARGE SCALE GENOMIC DNA]</scope>
    <source>
        <strain evidence="4 5">RCEF 1005</strain>
    </source>
</reference>
<dbReference type="GO" id="GO:0016705">
    <property type="term" value="F:oxidoreductase activity, acting on paired donors, with incorporation or reduction of molecular oxygen"/>
    <property type="evidence" value="ECO:0007669"/>
    <property type="project" value="InterPro"/>
</dbReference>
<evidence type="ECO:0000313" key="4">
    <source>
        <dbReference type="EMBL" id="OAA57143.1"/>
    </source>
</evidence>
<evidence type="ECO:0000256" key="3">
    <source>
        <dbReference type="ARBA" id="ARBA00023004"/>
    </source>
</evidence>
<evidence type="ECO:0000256" key="1">
    <source>
        <dbReference type="ARBA" id="ARBA00022617"/>
    </source>
</evidence>
<dbReference type="Proteomes" id="UP000076881">
    <property type="component" value="Unassembled WGS sequence"/>
</dbReference>
<dbReference type="Pfam" id="PF00067">
    <property type="entry name" value="p450"/>
    <property type="match status" value="1"/>
</dbReference>
<dbReference type="Gene3D" id="1.10.630.10">
    <property type="entry name" value="Cytochrome P450"/>
    <property type="match status" value="1"/>
</dbReference>
<gene>
    <name evidence="4" type="ORF">LEL_10933</name>
</gene>
<dbReference type="GO" id="GO:0005506">
    <property type="term" value="F:iron ion binding"/>
    <property type="evidence" value="ECO:0007669"/>
    <property type="project" value="InterPro"/>
</dbReference>
<dbReference type="AlphaFoldDB" id="A0A167PYG4"/>
<dbReference type="InterPro" id="IPR001128">
    <property type="entry name" value="Cyt_P450"/>
</dbReference>
<sequence length="203" mass="23214">MYDVRSDYRRSSWYDGMRFDPTKDNLLSLRNEEAHKTLRAKMAAGYSGREVDGLELKVDENIKRFMDLLAKYADSEEVLDLGRKVQYFTLDVISEIAFGQPFGFLETDSDVYRYIETTERTLPMVMVTTVIPVLVKMLASRFLRSALPSETDLFGFGRVIRIAKAVAAERFGKNRKVQNDMLGSFVAHGLNQSEAESEILLQM</sequence>
<dbReference type="SUPFAM" id="SSF48264">
    <property type="entry name" value="Cytochrome P450"/>
    <property type="match status" value="1"/>
</dbReference>
<dbReference type="EMBL" id="AZHF01000031">
    <property type="protein sequence ID" value="OAA57143.1"/>
    <property type="molecule type" value="Genomic_DNA"/>
</dbReference>
<accession>A0A167PYG4</accession>